<name>A0A010S0I5_9PEZI</name>
<reference evidence="2 3" key="1">
    <citation type="submission" date="2014-02" db="EMBL/GenBank/DDBJ databases">
        <title>The genome sequence of Colletotrichum fioriniae PJ7.</title>
        <authorList>
            <person name="Baroncelli R."/>
            <person name="Thon M.R."/>
        </authorList>
    </citation>
    <scope>NUCLEOTIDE SEQUENCE [LARGE SCALE GENOMIC DNA]</scope>
    <source>
        <strain evidence="2 3">PJ7</strain>
    </source>
</reference>
<evidence type="ECO:0000313" key="2">
    <source>
        <dbReference type="EMBL" id="EXF78048.1"/>
    </source>
</evidence>
<dbReference type="GO" id="GO:0006355">
    <property type="term" value="P:regulation of DNA-templated transcription"/>
    <property type="evidence" value="ECO:0007669"/>
    <property type="project" value="TreeGrafter"/>
</dbReference>
<dbReference type="eggNOG" id="KOG2814">
    <property type="taxonomic scope" value="Eukaryota"/>
</dbReference>
<gene>
    <name evidence="2" type="ORF">CFIO01_13638</name>
</gene>
<comment type="caution">
    <text evidence="2">The sequence shown here is derived from an EMBL/GenBank/DDBJ whole genome shotgun (WGS) entry which is preliminary data.</text>
</comment>
<dbReference type="GO" id="GO:0006307">
    <property type="term" value="P:DNA alkylation repair"/>
    <property type="evidence" value="ECO:0007669"/>
    <property type="project" value="InterPro"/>
</dbReference>
<dbReference type="Gene3D" id="3.90.1140.10">
    <property type="entry name" value="Cyclic phosphodiesterase"/>
    <property type="match status" value="1"/>
</dbReference>
<accession>A0A010S0I5</accession>
<evidence type="ECO:0000259" key="1">
    <source>
        <dbReference type="Pfam" id="PF10469"/>
    </source>
</evidence>
<feature type="domain" description="A-kinase anchor protein 7-like phosphoesterase" evidence="1">
    <location>
        <begin position="11"/>
        <end position="251"/>
    </location>
</feature>
<dbReference type="PANTHER" id="PTHR13360:SF1">
    <property type="entry name" value="ACTIVATING SIGNAL COINTEGRATOR 1 COMPLEX SUBUNIT 1"/>
    <property type="match status" value="1"/>
</dbReference>
<sequence>MPPRPNARPSPTHFLCIPLVTPASRPQLSKSLASFKADVTNQDSFAIPTDAVRPLGTLHLTLGIMSLTKDEGISKATEVLKNLKPRDILAGITPLSSETPLAGKAQSSASAPGTDSPLQITLRGLHCMKSGPRADPSKASVLYAPPAHGEGVFQTFCERIRATFEEAGVMEKDARGLLLHATIVNTIYVKGGWSKKGPKLTIDARDILDRYDDYVWMEDVPLEKIAICRMGAKKIEGTDDEAYEVEAEIDF</sequence>
<dbReference type="HOGENOM" id="CLU_038379_0_0_1"/>
<dbReference type="Proteomes" id="UP000020467">
    <property type="component" value="Unassembled WGS sequence"/>
</dbReference>
<dbReference type="InterPro" id="IPR009210">
    <property type="entry name" value="ASCC1"/>
</dbReference>
<evidence type="ECO:0000313" key="3">
    <source>
        <dbReference type="Proteomes" id="UP000020467"/>
    </source>
</evidence>
<dbReference type="EMBL" id="JARH01000667">
    <property type="protein sequence ID" value="EXF78048.1"/>
    <property type="molecule type" value="Genomic_DNA"/>
</dbReference>
<proteinExistence type="predicted"/>
<dbReference type="InterPro" id="IPR019510">
    <property type="entry name" value="AKAP7-like_phosphoesterase"/>
</dbReference>
<dbReference type="OrthoDB" id="277832at2759"/>
<dbReference type="Pfam" id="PF10469">
    <property type="entry name" value="AKAP7_NLS"/>
    <property type="match status" value="1"/>
</dbReference>
<dbReference type="AlphaFoldDB" id="A0A010S0I5"/>
<protein>
    <recommendedName>
        <fullName evidence="1">A-kinase anchor protein 7-like phosphoesterase domain-containing protein</fullName>
    </recommendedName>
</protein>
<dbReference type="KEGG" id="cfj:CFIO01_13638"/>
<dbReference type="GO" id="GO:0005634">
    <property type="term" value="C:nucleus"/>
    <property type="evidence" value="ECO:0007669"/>
    <property type="project" value="TreeGrafter"/>
</dbReference>
<keyword evidence="3" id="KW-1185">Reference proteome</keyword>
<dbReference type="PANTHER" id="PTHR13360">
    <property type="entry name" value="ACTIVATING SIGNAL COINTEGRATOR 1 COMPLEX SUBUNIT 1"/>
    <property type="match status" value="1"/>
</dbReference>
<dbReference type="STRING" id="1445577.A0A010S0I5"/>
<organism evidence="2 3">
    <name type="scientific">Colletotrichum fioriniae PJ7</name>
    <dbReference type="NCBI Taxonomy" id="1445577"/>
    <lineage>
        <taxon>Eukaryota</taxon>
        <taxon>Fungi</taxon>
        <taxon>Dikarya</taxon>
        <taxon>Ascomycota</taxon>
        <taxon>Pezizomycotina</taxon>
        <taxon>Sordariomycetes</taxon>
        <taxon>Hypocreomycetidae</taxon>
        <taxon>Glomerellales</taxon>
        <taxon>Glomerellaceae</taxon>
        <taxon>Colletotrichum</taxon>
        <taxon>Colletotrichum acutatum species complex</taxon>
    </lineage>
</organism>